<feature type="domain" description="Sigma-54 factor interaction" evidence="3">
    <location>
        <begin position="5"/>
        <end position="214"/>
    </location>
</feature>
<sequence>MLDNMEGAVDQAGFLATTDTPVAIVGARGTGKMYIARVLHAKTGASPEALEVVDCREFRNRDEANRRIREALLSGAGKTLVFKSPHVMNIESQLKLARQIATRRLADTETPTYLPAVRLIALFPDNLQRLLLQGSLHERLASVFAGYPIQVPPIRQRKRAILRWAYKILGQEQEHVTGKKHIRGFTPEAEQVMREHTWHGNISEIRSRIVHALEHKQDGEWLTPVDLKLFRGEQTIITTMALPLQDMDAYAARHESYSPNAWEELDVILGDRVNRVLQEATPLPLGTWLADEVVLAALARYSGDQGRAATFLQTSRRNLSRWLPGIRQRSSARASSSLWLEPARLIGDWVRGLGIAGVAPLAQAEMLLLGHLEARRQDTTINFRGQLLGVSKPTYVKKVRDLEATA</sequence>
<proteinExistence type="predicted"/>
<gene>
    <name evidence="4" type="ORF">CWI75_03475</name>
</gene>
<evidence type="ECO:0000313" key="4">
    <source>
        <dbReference type="EMBL" id="PLW84412.1"/>
    </source>
</evidence>
<keyword evidence="2" id="KW-0067">ATP-binding</keyword>
<evidence type="ECO:0000256" key="2">
    <source>
        <dbReference type="ARBA" id="ARBA00022840"/>
    </source>
</evidence>
<keyword evidence="1" id="KW-0547">Nucleotide-binding</keyword>
<dbReference type="PROSITE" id="PS50045">
    <property type="entry name" value="SIGMA54_INTERACT_4"/>
    <property type="match status" value="1"/>
</dbReference>
<evidence type="ECO:0000256" key="1">
    <source>
        <dbReference type="ARBA" id="ARBA00022741"/>
    </source>
</evidence>
<comment type="caution">
    <text evidence="4">The sequence shown here is derived from an EMBL/GenBank/DDBJ whole genome shotgun (WGS) entry which is preliminary data.</text>
</comment>
<reference evidence="5" key="1">
    <citation type="submission" date="2017-11" db="EMBL/GenBank/DDBJ databases">
        <title>The draft genome sequence of Chromatocurvus sp. F02.</title>
        <authorList>
            <person name="Du Z.-J."/>
            <person name="Chang Y.-Q."/>
        </authorList>
    </citation>
    <scope>NUCLEOTIDE SEQUENCE [LARGE SCALE GENOMIC DNA]</scope>
    <source>
        <strain evidence="5">F02</strain>
    </source>
</reference>
<dbReference type="Gene3D" id="3.40.50.300">
    <property type="entry name" value="P-loop containing nucleotide triphosphate hydrolases"/>
    <property type="match status" value="1"/>
</dbReference>
<dbReference type="Gene3D" id="1.10.8.60">
    <property type="match status" value="1"/>
</dbReference>
<dbReference type="Pfam" id="PF14532">
    <property type="entry name" value="Sigma54_activ_2"/>
    <property type="match status" value="1"/>
</dbReference>
<evidence type="ECO:0000313" key="5">
    <source>
        <dbReference type="Proteomes" id="UP000234845"/>
    </source>
</evidence>
<dbReference type="SUPFAM" id="SSF52540">
    <property type="entry name" value="P-loop containing nucleoside triphosphate hydrolases"/>
    <property type="match status" value="1"/>
</dbReference>
<accession>A0A2N5Y7P0</accession>
<name>A0A2N5Y7P0_9GAMM</name>
<keyword evidence="5" id="KW-1185">Reference proteome</keyword>
<dbReference type="GO" id="GO:0006355">
    <property type="term" value="P:regulation of DNA-templated transcription"/>
    <property type="evidence" value="ECO:0007669"/>
    <property type="project" value="InterPro"/>
</dbReference>
<dbReference type="AlphaFoldDB" id="A0A2N5Y7P0"/>
<dbReference type="EMBL" id="PKLZ01000001">
    <property type="protein sequence ID" value="PLW84412.1"/>
    <property type="molecule type" value="Genomic_DNA"/>
</dbReference>
<dbReference type="InterPro" id="IPR027417">
    <property type="entry name" value="P-loop_NTPase"/>
</dbReference>
<dbReference type="GO" id="GO:0005524">
    <property type="term" value="F:ATP binding"/>
    <property type="evidence" value="ECO:0007669"/>
    <property type="project" value="UniProtKB-KW"/>
</dbReference>
<evidence type="ECO:0000259" key="3">
    <source>
        <dbReference type="PROSITE" id="PS50045"/>
    </source>
</evidence>
<dbReference type="Proteomes" id="UP000234845">
    <property type="component" value="Unassembled WGS sequence"/>
</dbReference>
<dbReference type="InterPro" id="IPR002078">
    <property type="entry name" value="Sigma_54_int"/>
</dbReference>
<dbReference type="PANTHER" id="PTHR32071">
    <property type="entry name" value="TRANSCRIPTIONAL REGULATORY PROTEIN"/>
    <property type="match status" value="1"/>
</dbReference>
<organism evidence="4 5">
    <name type="scientific">Kineobactrum sediminis</name>
    <dbReference type="NCBI Taxonomy" id="1905677"/>
    <lineage>
        <taxon>Bacteria</taxon>
        <taxon>Pseudomonadati</taxon>
        <taxon>Pseudomonadota</taxon>
        <taxon>Gammaproteobacteria</taxon>
        <taxon>Cellvibrionales</taxon>
        <taxon>Halieaceae</taxon>
        <taxon>Kineobactrum</taxon>
    </lineage>
</organism>
<protein>
    <recommendedName>
        <fullName evidence="3">Sigma-54 factor interaction domain-containing protein</fullName>
    </recommendedName>
</protein>